<feature type="non-terminal residue" evidence="1">
    <location>
        <position position="238"/>
    </location>
</feature>
<name>H5U389_9ACTN</name>
<proteinExistence type="predicted"/>
<gene>
    <name evidence="1" type="ORF">GOSPT_091_00010</name>
</gene>
<sequence>MRGAARYRLTPQLIAAWHQRIGASEIDGKNLPRPACSADSGASDFISAMSVEPLHGSELQQHIFWRTLGVTSVFALLRTPCTTARTAELIERHRSDYVLVATQQLPVSGQIRHGSHTYSFRQSDRLLMVDNRSPFEVETFSISDSVGIWVPTELLGDGFQTGQQSLAPIVMGSTLGSAIAAFLVTFVQEAAVRGKHIDSDTEMSVVDLIRTAIRQSDLRSLRGDVDACFAPDNALGAG</sequence>
<reference evidence="1 2" key="1">
    <citation type="submission" date="2012-02" db="EMBL/GenBank/DDBJ databases">
        <title>Whole genome shotgun sequence of Gordonia sputi NBRC 100414.</title>
        <authorList>
            <person name="Yoshida I."/>
            <person name="Hosoyama A."/>
            <person name="Tsuchikane K."/>
            <person name="Katsumata H."/>
            <person name="Yamazaki S."/>
            <person name="Fujita N."/>
        </authorList>
    </citation>
    <scope>NUCLEOTIDE SEQUENCE [LARGE SCALE GENOMIC DNA]</scope>
    <source>
        <strain evidence="1 2">NBRC 100414</strain>
    </source>
</reference>
<accession>H5U389</accession>
<evidence type="ECO:0000313" key="2">
    <source>
        <dbReference type="Proteomes" id="UP000005845"/>
    </source>
</evidence>
<evidence type="ECO:0008006" key="3">
    <source>
        <dbReference type="Google" id="ProtNLM"/>
    </source>
</evidence>
<dbReference type="AlphaFoldDB" id="H5U389"/>
<dbReference type="eggNOG" id="COG2207">
    <property type="taxonomic scope" value="Bacteria"/>
</dbReference>
<protein>
    <recommendedName>
        <fullName evidence="3">Transcription regulator HTH AraC- type ligand binding domain-containing protein</fullName>
    </recommendedName>
</protein>
<comment type="caution">
    <text evidence="1">The sequence shown here is derived from an EMBL/GenBank/DDBJ whole genome shotgun (WGS) entry which is preliminary data.</text>
</comment>
<dbReference type="EMBL" id="BAFC01000089">
    <property type="protein sequence ID" value="GAB40197.1"/>
    <property type="molecule type" value="Genomic_DNA"/>
</dbReference>
<keyword evidence="2" id="KW-1185">Reference proteome</keyword>
<evidence type="ECO:0000313" key="1">
    <source>
        <dbReference type="EMBL" id="GAB40197.1"/>
    </source>
</evidence>
<organism evidence="1 2">
    <name type="scientific">Gordonia sputi NBRC 100414</name>
    <dbReference type="NCBI Taxonomy" id="1089453"/>
    <lineage>
        <taxon>Bacteria</taxon>
        <taxon>Bacillati</taxon>
        <taxon>Actinomycetota</taxon>
        <taxon>Actinomycetes</taxon>
        <taxon>Mycobacteriales</taxon>
        <taxon>Gordoniaceae</taxon>
        <taxon>Gordonia</taxon>
    </lineage>
</organism>
<dbReference type="Proteomes" id="UP000005845">
    <property type="component" value="Unassembled WGS sequence"/>
</dbReference>